<dbReference type="GO" id="GO:0016301">
    <property type="term" value="F:kinase activity"/>
    <property type="evidence" value="ECO:0007669"/>
    <property type="project" value="UniProtKB-KW"/>
</dbReference>
<accession>A0A099IB30</accession>
<keyword evidence="2" id="KW-0813">Transport</keyword>
<reference evidence="9 11" key="1">
    <citation type="submission" date="2014-08" db="EMBL/GenBank/DDBJ databases">
        <title>Clostridium innocuum, an unnegligible vancomycin-resistant pathogen causing extra-intestinal infections.</title>
        <authorList>
            <person name="Feng Y."/>
            <person name="Chiu C.-H."/>
        </authorList>
    </citation>
    <scope>NUCLEOTIDE SEQUENCE [LARGE SCALE GENOMIC DNA]</scope>
    <source>
        <strain evidence="9 11">AN88</strain>
    </source>
</reference>
<organism evidence="9 11">
    <name type="scientific">Clostridium innocuum</name>
    <dbReference type="NCBI Taxonomy" id="1522"/>
    <lineage>
        <taxon>Bacteria</taxon>
        <taxon>Bacillati</taxon>
        <taxon>Bacillota</taxon>
        <taxon>Clostridia</taxon>
        <taxon>Eubacteriales</taxon>
        <taxon>Clostridiaceae</taxon>
        <taxon>Clostridium</taxon>
    </lineage>
</organism>
<evidence type="ECO:0000259" key="8">
    <source>
        <dbReference type="PROSITE" id="PS51096"/>
    </source>
</evidence>
<dbReference type="InterPro" id="IPR004701">
    <property type="entry name" value="PTS_EIIA_man-typ"/>
</dbReference>
<dbReference type="AlphaFoldDB" id="A0A099IB30"/>
<dbReference type="PANTHER" id="PTHR33799">
    <property type="entry name" value="PTS PERMEASE-RELATED-RELATED"/>
    <property type="match status" value="1"/>
</dbReference>
<evidence type="ECO:0000256" key="1">
    <source>
        <dbReference type="ARBA" id="ARBA00004496"/>
    </source>
</evidence>
<feature type="domain" description="PTS EIIA type-4" evidence="8">
    <location>
        <begin position="4"/>
        <end position="129"/>
    </location>
</feature>
<dbReference type="CDD" id="cd00006">
    <property type="entry name" value="PTS_IIA_man"/>
    <property type="match status" value="1"/>
</dbReference>
<evidence type="ECO:0000313" key="9">
    <source>
        <dbReference type="EMBL" id="KGJ54855.1"/>
    </source>
</evidence>
<evidence type="ECO:0000256" key="2">
    <source>
        <dbReference type="ARBA" id="ARBA00022448"/>
    </source>
</evidence>
<name>A0A099IB30_CLOIN</name>
<sequence length="136" mass="15308">MEDNVWVFVCTHGRFGEELMKSAEMIAGEAENVFAFSLMPGMQPEDYRAMLEKQLEKLGDGKVLCLVDLFGGTPCTTCAILSKTYDMQVISGLNLAMYIEVTSQRNLRPRQELVEVGLEILRDSGKDVIKLLNERK</sequence>
<reference evidence="10" key="2">
    <citation type="journal article" date="2022" name="Clin. Infect. Dis.">
        <title>Association between Clostridium innocuum and antibiotic-associated diarrhea in adults and children: A cross-sectional study and comparative genomics analysis.</title>
        <authorList>
            <person name="Cherny K.E."/>
            <person name="Muscat E.B."/>
            <person name="Balaji A."/>
            <person name="Mukherjee J."/>
            <person name="Ozer E.A."/>
            <person name="Angarone M.P."/>
            <person name="Hauser A.R."/>
            <person name="Sichel J.S."/>
            <person name="Amponsah E."/>
            <person name="Kociolek L.K."/>
        </authorList>
    </citation>
    <scope>NUCLEOTIDE SEQUENCE</scope>
    <source>
        <strain evidence="10">NU1-AC-029v</strain>
    </source>
</reference>
<evidence type="ECO:0000256" key="7">
    <source>
        <dbReference type="ARBA" id="ARBA00022777"/>
    </source>
</evidence>
<gene>
    <name evidence="9" type="ORF">CIAN88_01170</name>
    <name evidence="10" type="ORF">MKC95_18645</name>
</gene>
<evidence type="ECO:0000313" key="11">
    <source>
        <dbReference type="Proteomes" id="UP000030008"/>
    </source>
</evidence>
<dbReference type="PANTHER" id="PTHR33799:SF1">
    <property type="entry name" value="PTS SYSTEM MANNOSE-SPECIFIC EIIAB COMPONENT-RELATED"/>
    <property type="match status" value="1"/>
</dbReference>
<dbReference type="Pfam" id="PF03610">
    <property type="entry name" value="EIIA-man"/>
    <property type="match status" value="1"/>
</dbReference>
<evidence type="ECO:0000313" key="10">
    <source>
        <dbReference type="EMBL" id="MCR0234788.1"/>
    </source>
</evidence>
<dbReference type="EMBL" id="JQIF01000006">
    <property type="protein sequence ID" value="KGJ54855.1"/>
    <property type="molecule type" value="Genomic_DNA"/>
</dbReference>
<dbReference type="InterPro" id="IPR036662">
    <property type="entry name" value="PTS_EIIA_man-typ_sf"/>
</dbReference>
<dbReference type="EMBL" id="JAKTMA010000040">
    <property type="protein sequence ID" value="MCR0234788.1"/>
    <property type="molecule type" value="Genomic_DNA"/>
</dbReference>
<keyword evidence="5" id="KW-0808">Transferase</keyword>
<dbReference type="SUPFAM" id="SSF53062">
    <property type="entry name" value="PTS system fructose IIA component-like"/>
    <property type="match status" value="1"/>
</dbReference>
<dbReference type="Proteomes" id="UP000030008">
    <property type="component" value="Unassembled WGS sequence"/>
</dbReference>
<keyword evidence="4 10" id="KW-0762">Sugar transport</keyword>
<keyword evidence="6" id="KW-0598">Phosphotransferase system</keyword>
<dbReference type="PROSITE" id="PS51096">
    <property type="entry name" value="PTS_EIIA_TYPE_4"/>
    <property type="match status" value="1"/>
</dbReference>
<dbReference type="RefSeq" id="WP_008816454.1">
    <property type="nucleotide sequence ID" value="NZ_AP025565.1"/>
</dbReference>
<comment type="subcellular location">
    <subcellularLocation>
        <location evidence="1">Cytoplasm</location>
    </subcellularLocation>
</comment>
<dbReference type="GO" id="GO:0016020">
    <property type="term" value="C:membrane"/>
    <property type="evidence" value="ECO:0007669"/>
    <property type="project" value="InterPro"/>
</dbReference>
<evidence type="ECO:0000256" key="6">
    <source>
        <dbReference type="ARBA" id="ARBA00022683"/>
    </source>
</evidence>
<dbReference type="InterPro" id="IPR033887">
    <property type="entry name" value="PTS_IIA_man"/>
</dbReference>
<evidence type="ECO:0000256" key="4">
    <source>
        <dbReference type="ARBA" id="ARBA00022597"/>
    </source>
</evidence>
<evidence type="ECO:0000256" key="5">
    <source>
        <dbReference type="ARBA" id="ARBA00022679"/>
    </source>
</evidence>
<dbReference type="Proteomes" id="UP001203972">
    <property type="component" value="Unassembled WGS sequence"/>
</dbReference>
<keyword evidence="3" id="KW-0963">Cytoplasm</keyword>
<protein>
    <submittedName>
        <fullName evidence="9">PTS mannose transporter subunit IIA</fullName>
    </submittedName>
    <submittedName>
        <fullName evidence="10">PTS sugar transporter subunit IIA</fullName>
    </submittedName>
</protein>
<keyword evidence="7" id="KW-0418">Kinase</keyword>
<dbReference type="Gene3D" id="3.40.50.510">
    <property type="entry name" value="Phosphotransferase system, mannose-type IIA component"/>
    <property type="match status" value="1"/>
</dbReference>
<proteinExistence type="predicted"/>
<evidence type="ECO:0000256" key="3">
    <source>
        <dbReference type="ARBA" id="ARBA00022490"/>
    </source>
</evidence>
<dbReference type="GO" id="GO:0005737">
    <property type="term" value="C:cytoplasm"/>
    <property type="evidence" value="ECO:0007669"/>
    <property type="project" value="UniProtKB-SubCell"/>
</dbReference>
<dbReference type="GO" id="GO:0009401">
    <property type="term" value="P:phosphoenolpyruvate-dependent sugar phosphotransferase system"/>
    <property type="evidence" value="ECO:0007669"/>
    <property type="project" value="UniProtKB-KW"/>
</dbReference>
<dbReference type="InterPro" id="IPR051471">
    <property type="entry name" value="Bacterial_PTS_sugar_comp"/>
</dbReference>
<comment type="caution">
    <text evidence="9">The sequence shown here is derived from an EMBL/GenBank/DDBJ whole genome shotgun (WGS) entry which is preliminary data.</text>
</comment>